<dbReference type="NCBIfam" id="TIGR00797">
    <property type="entry name" value="matE"/>
    <property type="match status" value="1"/>
</dbReference>
<evidence type="ECO:0000256" key="4">
    <source>
        <dbReference type="ARBA" id="ARBA00022989"/>
    </source>
</evidence>
<comment type="caution">
    <text evidence="7">The sequence shown here is derived from an EMBL/GenBank/DDBJ whole genome shotgun (WGS) entry which is preliminary data.</text>
</comment>
<feature type="transmembrane region" description="Helical" evidence="6">
    <location>
        <begin position="429"/>
        <end position="454"/>
    </location>
</feature>
<dbReference type="GO" id="GO:1990961">
    <property type="term" value="P:xenobiotic detoxification by transmembrane export across the plasma membrane"/>
    <property type="evidence" value="ECO:0007669"/>
    <property type="project" value="InterPro"/>
</dbReference>
<keyword evidence="5 6" id="KW-0472">Membrane</keyword>
<keyword evidence="3 6" id="KW-0812">Transmembrane</keyword>
<dbReference type="GO" id="GO:0015297">
    <property type="term" value="F:antiporter activity"/>
    <property type="evidence" value="ECO:0007669"/>
    <property type="project" value="InterPro"/>
</dbReference>
<dbReference type="GO" id="GO:0042910">
    <property type="term" value="F:xenobiotic transmembrane transporter activity"/>
    <property type="evidence" value="ECO:0007669"/>
    <property type="project" value="InterPro"/>
</dbReference>
<dbReference type="Pfam" id="PF01554">
    <property type="entry name" value="MatE"/>
    <property type="match status" value="2"/>
</dbReference>
<evidence type="ECO:0000256" key="6">
    <source>
        <dbReference type="RuleBase" id="RU004914"/>
    </source>
</evidence>
<feature type="transmembrane region" description="Helical" evidence="6">
    <location>
        <begin position="27"/>
        <end position="53"/>
    </location>
</feature>
<dbReference type="GO" id="GO:0016020">
    <property type="term" value="C:membrane"/>
    <property type="evidence" value="ECO:0007669"/>
    <property type="project" value="UniProtKB-SubCell"/>
</dbReference>
<feature type="transmembrane region" description="Helical" evidence="6">
    <location>
        <begin position="202"/>
        <end position="222"/>
    </location>
</feature>
<feature type="transmembrane region" description="Helical" evidence="6">
    <location>
        <begin position="401"/>
        <end position="423"/>
    </location>
</feature>
<keyword evidence="8" id="KW-1185">Reference proteome</keyword>
<dbReference type="InterPro" id="IPR002528">
    <property type="entry name" value="MATE_fam"/>
</dbReference>
<feature type="transmembrane region" description="Helical" evidence="6">
    <location>
        <begin position="147"/>
        <end position="165"/>
    </location>
</feature>
<proteinExistence type="inferred from homology"/>
<evidence type="ECO:0000313" key="7">
    <source>
        <dbReference type="EMBL" id="KAK7272982.1"/>
    </source>
</evidence>
<dbReference type="PANTHER" id="PTHR11206">
    <property type="entry name" value="MULTIDRUG RESISTANCE PROTEIN"/>
    <property type="match status" value="1"/>
</dbReference>
<dbReference type="Proteomes" id="UP001372338">
    <property type="component" value="Unassembled WGS sequence"/>
</dbReference>
<organism evidence="7 8">
    <name type="scientific">Crotalaria pallida</name>
    <name type="common">Smooth rattlebox</name>
    <name type="synonym">Crotalaria striata</name>
    <dbReference type="NCBI Taxonomy" id="3830"/>
    <lineage>
        <taxon>Eukaryota</taxon>
        <taxon>Viridiplantae</taxon>
        <taxon>Streptophyta</taxon>
        <taxon>Embryophyta</taxon>
        <taxon>Tracheophyta</taxon>
        <taxon>Spermatophyta</taxon>
        <taxon>Magnoliopsida</taxon>
        <taxon>eudicotyledons</taxon>
        <taxon>Gunneridae</taxon>
        <taxon>Pentapetalae</taxon>
        <taxon>rosids</taxon>
        <taxon>fabids</taxon>
        <taxon>Fabales</taxon>
        <taxon>Fabaceae</taxon>
        <taxon>Papilionoideae</taxon>
        <taxon>50 kb inversion clade</taxon>
        <taxon>genistoids sensu lato</taxon>
        <taxon>core genistoids</taxon>
        <taxon>Crotalarieae</taxon>
        <taxon>Crotalaria</taxon>
    </lineage>
</organism>
<protein>
    <recommendedName>
        <fullName evidence="6">Protein DETOXIFICATION</fullName>
    </recommendedName>
    <alternativeName>
        <fullName evidence="6">Multidrug and toxic compound extrusion protein</fullName>
    </alternativeName>
</protein>
<evidence type="ECO:0000256" key="1">
    <source>
        <dbReference type="ARBA" id="ARBA00004141"/>
    </source>
</evidence>
<feature type="transmembrane region" description="Helical" evidence="6">
    <location>
        <begin position="104"/>
        <end position="127"/>
    </location>
</feature>
<feature type="transmembrane region" description="Helical" evidence="6">
    <location>
        <begin position="243"/>
        <end position="266"/>
    </location>
</feature>
<dbReference type="InterPro" id="IPR045069">
    <property type="entry name" value="MATE_euk"/>
</dbReference>
<feature type="transmembrane region" description="Helical" evidence="6">
    <location>
        <begin position="362"/>
        <end position="380"/>
    </location>
</feature>
<evidence type="ECO:0000313" key="8">
    <source>
        <dbReference type="Proteomes" id="UP001372338"/>
    </source>
</evidence>
<dbReference type="CDD" id="cd13132">
    <property type="entry name" value="MATE_eukaryotic"/>
    <property type="match status" value="1"/>
</dbReference>
<dbReference type="AlphaFoldDB" id="A0AAN9FAK9"/>
<reference evidence="7 8" key="1">
    <citation type="submission" date="2024-01" db="EMBL/GenBank/DDBJ databases">
        <title>The genomes of 5 underutilized Papilionoideae crops provide insights into root nodulation and disease resistanc.</title>
        <authorList>
            <person name="Yuan L."/>
        </authorList>
    </citation>
    <scope>NUCLEOTIDE SEQUENCE [LARGE SCALE GENOMIC DNA]</scope>
    <source>
        <strain evidence="7">ZHUSHIDOU_FW_LH</strain>
        <tissue evidence="7">Leaf</tissue>
    </source>
</reference>
<keyword evidence="4 6" id="KW-1133">Transmembrane helix</keyword>
<gene>
    <name evidence="7" type="ORF">RIF29_14027</name>
</gene>
<feature type="transmembrane region" description="Helical" evidence="6">
    <location>
        <begin position="59"/>
        <end position="83"/>
    </location>
</feature>
<feature type="transmembrane region" description="Helical" evidence="6">
    <location>
        <begin position="326"/>
        <end position="347"/>
    </location>
</feature>
<feature type="transmembrane region" description="Helical" evidence="6">
    <location>
        <begin position="177"/>
        <end position="196"/>
    </location>
</feature>
<evidence type="ECO:0000256" key="5">
    <source>
        <dbReference type="ARBA" id="ARBA00023136"/>
    </source>
</evidence>
<sequence length="482" mass="52515">MEEESSRTEKWNWMKTRKALLKEMKKVGSIAVPMVVVTMLQYLLQVVSMIIVGRHLGKLYISSIAIATSLTNVSGFSVLSGMAGGLETLCGQAYGAEQYEKFGTYTYTAIISLTLVCAPITVLWIFLDKILILIDQDPLISHEARKYAIWLIPGLFGSAILKPLTRFFQTQSLISPMILSSALVLCFHILTCWTLVHKLELGLVGAAIATSLGIWFNVVLLLSYVKYSSACEKTRVTFSKKALVGLGEFFRFAVPAAVMVCLKWWACELLVLLAGIFPNPELETSVLSICLQISTLHFTISYAIGAAASTRVSNELGSGNPEAVRVAISTSMFLAVTEAVIVSATLFGCRHILGYAYTHESVIVHYVAVITPLLCISVFMDSLQSVLSGVAKGSGWQHLGAYVNLGAFYLVGVPVAVLLGFVAHFKAKGLWIGIVGGSIVQSMSLSIVTALTNWNKQANMARERIFDSKYLEENGTEHVTNA</sequence>
<accession>A0AAN9FAK9</accession>
<name>A0AAN9FAK9_CROPI</name>
<comment type="subcellular location">
    <subcellularLocation>
        <location evidence="1">Membrane</location>
        <topology evidence="1">Multi-pass membrane protein</topology>
    </subcellularLocation>
</comment>
<evidence type="ECO:0000256" key="3">
    <source>
        <dbReference type="ARBA" id="ARBA00022692"/>
    </source>
</evidence>
<dbReference type="EMBL" id="JAYWIO010000003">
    <property type="protein sequence ID" value="KAK7272982.1"/>
    <property type="molecule type" value="Genomic_DNA"/>
</dbReference>
<comment type="similarity">
    <text evidence="2 6">Belongs to the multi antimicrobial extrusion (MATE) (TC 2.A.66.1) family.</text>
</comment>
<feature type="transmembrane region" description="Helical" evidence="6">
    <location>
        <begin position="286"/>
        <end position="305"/>
    </location>
</feature>
<evidence type="ECO:0000256" key="2">
    <source>
        <dbReference type="ARBA" id="ARBA00010199"/>
    </source>
</evidence>